<organism evidence="3 4">
    <name type="scientific">Actinocrispum wychmicini</name>
    <dbReference type="NCBI Taxonomy" id="1213861"/>
    <lineage>
        <taxon>Bacteria</taxon>
        <taxon>Bacillati</taxon>
        <taxon>Actinomycetota</taxon>
        <taxon>Actinomycetes</taxon>
        <taxon>Pseudonocardiales</taxon>
        <taxon>Pseudonocardiaceae</taxon>
        <taxon>Actinocrispum</taxon>
    </lineage>
</organism>
<dbReference type="InterPro" id="IPR017972">
    <property type="entry name" value="Cyt_P450_CS"/>
</dbReference>
<dbReference type="GO" id="GO:0036199">
    <property type="term" value="F:cholest-4-en-3-one 26-monooxygenase activity"/>
    <property type="evidence" value="ECO:0007669"/>
    <property type="project" value="TreeGrafter"/>
</dbReference>
<dbReference type="InterPro" id="IPR002397">
    <property type="entry name" value="Cyt_P450_B"/>
</dbReference>
<dbReference type="PANTHER" id="PTHR46696:SF4">
    <property type="entry name" value="BIOTIN BIOSYNTHESIS CYTOCHROME P450"/>
    <property type="match status" value="1"/>
</dbReference>
<evidence type="ECO:0000313" key="4">
    <source>
        <dbReference type="Proteomes" id="UP000295680"/>
    </source>
</evidence>
<evidence type="ECO:0000256" key="2">
    <source>
        <dbReference type="RuleBase" id="RU000461"/>
    </source>
</evidence>
<comment type="similarity">
    <text evidence="1 2">Belongs to the cytochrome P450 family.</text>
</comment>
<dbReference type="PROSITE" id="PS00086">
    <property type="entry name" value="CYTOCHROME_P450"/>
    <property type="match status" value="1"/>
</dbReference>
<keyword evidence="4" id="KW-1185">Reference proteome</keyword>
<dbReference type="AlphaFoldDB" id="A0A4R2JJY8"/>
<dbReference type="EMBL" id="SLWS01000006">
    <property type="protein sequence ID" value="TCO56839.1"/>
    <property type="molecule type" value="Genomic_DNA"/>
</dbReference>
<dbReference type="GO" id="GO:0020037">
    <property type="term" value="F:heme binding"/>
    <property type="evidence" value="ECO:0007669"/>
    <property type="project" value="InterPro"/>
</dbReference>
<evidence type="ECO:0000313" key="3">
    <source>
        <dbReference type="EMBL" id="TCO56839.1"/>
    </source>
</evidence>
<dbReference type="Gene3D" id="1.10.630.10">
    <property type="entry name" value="Cytochrome P450"/>
    <property type="match status" value="1"/>
</dbReference>
<dbReference type="SUPFAM" id="SSF48264">
    <property type="entry name" value="Cytochrome P450"/>
    <property type="match status" value="1"/>
</dbReference>
<dbReference type="GO" id="GO:0008395">
    <property type="term" value="F:steroid hydroxylase activity"/>
    <property type="evidence" value="ECO:0007669"/>
    <property type="project" value="TreeGrafter"/>
</dbReference>
<gene>
    <name evidence="3" type="ORF">EV192_106314</name>
</gene>
<keyword evidence="2" id="KW-0408">Iron</keyword>
<keyword evidence="2" id="KW-0349">Heme</keyword>
<dbReference type="InterPro" id="IPR001128">
    <property type="entry name" value="Cyt_P450"/>
</dbReference>
<protein>
    <submittedName>
        <fullName evidence="3">Cytochrome P450</fullName>
    </submittedName>
</protein>
<proteinExistence type="inferred from homology"/>
<name>A0A4R2JJY8_9PSEU</name>
<keyword evidence="2" id="KW-0479">Metal-binding</keyword>
<accession>A0A4R2JJY8</accession>
<sequence length="89" mass="10134">MVALITKANRDPSVFTDPDRFDIRRNPNPHLSFGHGVHFCLGAHLARREVRIALRAMLDRLPGPWRIADVRTEETPVGTDVHQLKITWG</sequence>
<reference evidence="3 4" key="1">
    <citation type="submission" date="2019-03" db="EMBL/GenBank/DDBJ databases">
        <title>Genomic Encyclopedia of Type Strains, Phase IV (KMG-IV): sequencing the most valuable type-strain genomes for metagenomic binning, comparative biology and taxonomic classification.</title>
        <authorList>
            <person name="Goeker M."/>
        </authorList>
    </citation>
    <scope>NUCLEOTIDE SEQUENCE [LARGE SCALE GENOMIC DNA]</scope>
    <source>
        <strain evidence="3 4">DSM 45934</strain>
    </source>
</reference>
<dbReference type="Pfam" id="PF00067">
    <property type="entry name" value="p450"/>
    <property type="match status" value="1"/>
</dbReference>
<dbReference type="GO" id="GO:0006707">
    <property type="term" value="P:cholesterol catabolic process"/>
    <property type="evidence" value="ECO:0007669"/>
    <property type="project" value="TreeGrafter"/>
</dbReference>
<keyword evidence="2" id="KW-0503">Monooxygenase</keyword>
<comment type="caution">
    <text evidence="3">The sequence shown here is derived from an EMBL/GenBank/DDBJ whole genome shotgun (WGS) entry which is preliminary data.</text>
</comment>
<dbReference type="Proteomes" id="UP000295680">
    <property type="component" value="Unassembled WGS sequence"/>
</dbReference>
<evidence type="ECO:0000256" key="1">
    <source>
        <dbReference type="ARBA" id="ARBA00010617"/>
    </source>
</evidence>
<dbReference type="PANTHER" id="PTHR46696">
    <property type="entry name" value="P450, PUTATIVE (EUROFUNG)-RELATED"/>
    <property type="match status" value="1"/>
</dbReference>
<dbReference type="PRINTS" id="PR00359">
    <property type="entry name" value="BP450"/>
</dbReference>
<dbReference type="GO" id="GO:0005506">
    <property type="term" value="F:iron ion binding"/>
    <property type="evidence" value="ECO:0007669"/>
    <property type="project" value="InterPro"/>
</dbReference>
<keyword evidence="2" id="KW-0560">Oxidoreductase</keyword>
<dbReference type="InterPro" id="IPR036396">
    <property type="entry name" value="Cyt_P450_sf"/>
</dbReference>